<evidence type="ECO:0000256" key="1">
    <source>
        <dbReference type="SAM" id="SignalP"/>
    </source>
</evidence>
<dbReference type="Pfam" id="PF01732">
    <property type="entry name" value="Mycop_pep_DUF31"/>
    <property type="match status" value="1"/>
</dbReference>
<dbReference type="RefSeq" id="WP_013954836.1">
    <property type="nucleotide sequence ID" value="NZ_CP005933.1"/>
</dbReference>
<name>A0A059XZG3_MYCBV</name>
<dbReference type="PRINTS" id="PR00840">
    <property type="entry name" value="Y06768FAMILY"/>
</dbReference>
<sequence>MKKKLLPFILIGSSFTTLLSAAKCNDETNEPIKIENTANNELIAKVNSLFKLLNSSSQKINDDSAEAKTLKNKIETNINDLKSFDLSTLSADQLNNYINALQLLINQANSFINKNNSENINHNKMENESGTPKIDKLPSEPINKPSIPFDPSNIPTFPNFPFNRFNNQDKHKYPEHHTKFKTVDSKTLYKELYDRTFSLKYLTKLSNGEPLSNGSGTTWLLDYHKYTNQKDKYKLFFATNLHVLARFSNSLEESVQKRLNYYDPTGDKVIAVALGKSANVTNFDQKTNKTTSNGYSPATYFTNSSEFINYEKLSNITSAKETSAISEPKLVFAAVDFMNDEAIKNIQSGLNESAEQYKNYKTKSGEIEHYKTAYDDFDSKKKVPITVDFAVFEVDVDLEKADETFKNWINDAIKGLDSYIDRLDKTNYLPNQDKNISKYMQTTDYVSASYDKSNQNNLWNAKDIYIAGYPSQGNNATWMQNNPTERNSDSITSYKTGLKNKDTFAFATGSIEEKIGIPSNAKINDNYWNRVMASWYGYQYNINFSSLYYGASGSLAYNEFGQMIGIYNAVSARVDYGDLLQSGGIAPFLQSSDIKAIENTIYAYNLIDGSNKSIYKNQKNSFRENLKTLYPSGFSDGTKKTKLFDSF</sequence>
<dbReference type="InterPro" id="IPR022381">
    <property type="entry name" value="Uncharacterised_MG067"/>
</dbReference>
<dbReference type="InterPro" id="IPR022382">
    <property type="entry name" value="Mycoplasma_peptidase_DUF31"/>
</dbReference>
<feature type="chain" id="PRO_5001581713" description="DUF31 domain-containing protein" evidence="1">
    <location>
        <begin position="22"/>
        <end position="647"/>
    </location>
</feature>
<organism evidence="3 4">
    <name type="scientific">Mycoplasmopsis bovis CQ-W70</name>
    <dbReference type="NCBI Taxonomy" id="1316930"/>
    <lineage>
        <taxon>Bacteria</taxon>
        <taxon>Bacillati</taxon>
        <taxon>Mycoplasmatota</taxon>
        <taxon>Mycoplasmoidales</taxon>
        <taxon>Metamycoplasmataceae</taxon>
        <taxon>Mycoplasmopsis</taxon>
    </lineage>
</organism>
<reference evidence="3 4" key="1">
    <citation type="submission" date="2013-04" db="EMBL/GenBank/DDBJ databases">
        <authorList>
            <person name="Lin L."/>
            <person name="Zeng Z."/>
            <person name="Xie J."/>
            <person name="Luo L."/>
            <person name="Yang Z."/>
            <person name="Liang W."/>
            <person name="Lin H."/>
            <person name="Dong C."/>
            <person name="Sun Y."/>
        </authorList>
    </citation>
    <scope>NUCLEOTIDE SEQUENCE [LARGE SCALE GENOMIC DNA]</scope>
    <source>
        <strain evidence="3 4">CQ-W70</strain>
    </source>
</reference>
<dbReference type="EMBL" id="CP005933">
    <property type="protein sequence ID" value="AIA34029.1"/>
    <property type="molecule type" value="Genomic_DNA"/>
</dbReference>
<dbReference type="HOGENOM" id="CLU_018138_0_0_14"/>
<feature type="signal peptide" evidence="1">
    <location>
        <begin position="1"/>
        <end position="21"/>
    </location>
</feature>
<dbReference type="NCBIfam" id="NF045841">
    <property type="entry name" value="Ig_SerProt_MIP"/>
    <property type="match status" value="1"/>
</dbReference>
<protein>
    <recommendedName>
        <fullName evidence="2">DUF31 domain-containing protein</fullName>
    </recommendedName>
</protein>
<accession>A0A059XZG3</accession>
<gene>
    <name evidence="3" type="ORF">K668_02255</name>
</gene>
<evidence type="ECO:0000313" key="4">
    <source>
        <dbReference type="Proteomes" id="UP000027182"/>
    </source>
</evidence>
<feature type="domain" description="DUF31" evidence="2">
    <location>
        <begin position="187"/>
        <end position="569"/>
    </location>
</feature>
<evidence type="ECO:0000259" key="2">
    <source>
        <dbReference type="Pfam" id="PF01732"/>
    </source>
</evidence>
<dbReference type="Proteomes" id="UP000027182">
    <property type="component" value="Chromosome"/>
</dbReference>
<proteinExistence type="predicted"/>
<dbReference type="PATRIC" id="fig|1316930.3.peg.463"/>
<dbReference type="AlphaFoldDB" id="A0A059XZG3"/>
<evidence type="ECO:0000313" key="3">
    <source>
        <dbReference type="EMBL" id="AIA34029.1"/>
    </source>
</evidence>
<dbReference type="KEGG" id="mbq:K668_02255"/>
<keyword evidence="1" id="KW-0732">Signal</keyword>